<protein>
    <submittedName>
        <fullName evidence="3">VanZ like family protein</fullName>
    </submittedName>
</protein>
<dbReference type="AlphaFoldDB" id="A0A1M5Z7C6"/>
<gene>
    <name evidence="3" type="ORF">SAMN02745229_02012</name>
</gene>
<dbReference type="EMBL" id="FQXK01000016">
    <property type="protein sequence ID" value="SHI20139.1"/>
    <property type="molecule type" value="Genomic_DNA"/>
</dbReference>
<feature type="transmembrane region" description="Helical" evidence="1">
    <location>
        <begin position="96"/>
        <end position="117"/>
    </location>
</feature>
<evidence type="ECO:0000259" key="2">
    <source>
        <dbReference type="Pfam" id="PF04892"/>
    </source>
</evidence>
<evidence type="ECO:0000313" key="3">
    <source>
        <dbReference type="EMBL" id="SHI20139.1"/>
    </source>
</evidence>
<evidence type="ECO:0000256" key="1">
    <source>
        <dbReference type="SAM" id="Phobius"/>
    </source>
</evidence>
<keyword evidence="1" id="KW-0472">Membrane</keyword>
<keyword evidence="1" id="KW-0812">Transmembrane</keyword>
<keyword evidence="1" id="KW-1133">Transmembrane helix</keyword>
<dbReference type="Pfam" id="PF04892">
    <property type="entry name" value="VanZ"/>
    <property type="match status" value="1"/>
</dbReference>
<accession>A0A1M5Z7C6</accession>
<keyword evidence="4" id="KW-1185">Reference proteome</keyword>
<dbReference type="OrthoDB" id="9805025at2"/>
<dbReference type="Proteomes" id="UP000184278">
    <property type="component" value="Unassembled WGS sequence"/>
</dbReference>
<feature type="transmembrane region" description="Helical" evidence="1">
    <location>
        <begin position="21"/>
        <end position="41"/>
    </location>
</feature>
<dbReference type="GeneID" id="89508202"/>
<feature type="transmembrane region" description="Helical" evidence="1">
    <location>
        <begin position="123"/>
        <end position="141"/>
    </location>
</feature>
<reference evidence="4" key="1">
    <citation type="submission" date="2016-11" db="EMBL/GenBank/DDBJ databases">
        <authorList>
            <person name="Varghese N."/>
            <person name="Submissions S."/>
        </authorList>
    </citation>
    <scope>NUCLEOTIDE SEQUENCE [LARGE SCALE GENOMIC DNA]</scope>
    <source>
        <strain evidence="4">DSM 3071</strain>
    </source>
</reference>
<dbReference type="InterPro" id="IPR006976">
    <property type="entry name" value="VanZ-like"/>
</dbReference>
<feature type="transmembrane region" description="Helical" evidence="1">
    <location>
        <begin position="47"/>
        <end position="67"/>
    </location>
</feature>
<dbReference type="STRING" id="1121131.SAMN02745229_02012"/>
<name>A0A1M5Z7C6_BUTFI</name>
<organism evidence="3 4">
    <name type="scientific">Butyrivibrio fibrisolvens DSM 3071</name>
    <dbReference type="NCBI Taxonomy" id="1121131"/>
    <lineage>
        <taxon>Bacteria</taxon>
        <taxon>Bacillati</taxon>
        <taxon>Bacillota</taxon>
        <taxon>Clostridia</taxon>
        <taxon>Lachnospirales</taxon>
        <taxon>Lachnospiraceae</taxon>
        <taxon>Butyrivibrio</taxon>
    </lineage>
</organism>
<proteinExistence type="predicted"/>
<evidence type="ECO:0000313" key="4">
    <source>
        <dbReference type="Proteomes" id="UP000184278"/>
    </source>
</evidence>
<dbReference type="RefSeq" id="WP_073387438.1">
    <property type="nucleotide sequence ID" value="NZ_FQXK01000016.1"/>
</dbReference>
<sequence length="194" mass="22028">MDYIFSDIQNHFNFSYMVSSGYIAILTMAIFFLVLILLMPGRKLHDRILVALFFGFMFIVYSLTILMRGYRESGRRIMTQPFYWLIVLRRTGRTQLLWLAIENVVMLMIPAFILGIIMRSVKIPVRIVIITLIMVFFSLTIECMQLALNVGECEIDDFLCNTFGGLLGAALASLVTAKIAGAKNNVVDDSKGDF</sequence>
<feature type="domain" description="VanZ-like" evidence="2">
    <location>
        <begin position="56"/>
        <end position="175"/>
    </location>
</feature>